<reference evidence="11 12" key="1">
    <citation type="submission" date="2019-04" db="EMBL/GenBank/DDBJ databases">
        <title>Vagococcus sp. nov., isolated from faeces of yaks (Bos grunniens).</title>
        <authorList>
            <person name="Ge Y."/>
        </authorList>
    </citation>
    <scope>NUCLEOTIDE SEQUENCE [LARGE SCALE GENOMIC DNA]</scope>
    <source>
        <strain evidence="11 12">MN-17</strain>
    </source>
</reference>
<dbReference type="InterPro" id="IPR003442">
    <property type="entry name" value="T6A_TsaE"/>
</dbReference>
<evidence type="ECO:0000256" key="4">
    <source>
        <dbReference type="ARBA" id="ARBA00022490"/>
    </source>
</evidence>
<keyword evidence="5" id="KW-0819">tRNA processing</keyword>
<protein>
    <recommendedName>
        <fullName evidence="3">tRNA threonylcarbamoyladenosine biosynthesis protein TsaE</fullName>
    </recommendedName>
    <alternativeName>
        <fullName evidence="10">t(6)A37 threonylcarbamoyladenosine biosynthesis protein TsaE</fullName>
    </alternativeName>
</protein>
<keyword evidence="11" id="KW-0808">Transferase</keyword>
<dbReference type="RefSeq" id="WP_136952479.1">
    <property type="nucleotide sequence ID" value="NZ_CP039712.1"/>
</dbReference>
<dbReference type="Gene3D" id="3.40.50.300">
    <property type="entry name" value="P-loop containing nucleotide triphosphate hydrolases"/>
    <property type="match status" value="1"/>
</dbReference>
<dbReference type="NCBIfam" id="TIGR00150">
    <property type="entry name" value="T6A_YjeE"/>
    <property type="match status" value="1"/>
</dbReference>
<dbReference type="AlphaFoldDB" id="A0A4D7CRI9"/>
<keyword evidence="7" id="KW-0547">Nucleotide-binding</keyword>
<dbReference type="GO" id="GO:0016740">
    <property type="term" value="F:transferase activity"/>
    <property type="evidence" value="ECO:0007669"/>
    <property type="project" value="UniProtKB-KW"/>
</dbReference>
<keyword evidence="4" id="KW-0963">Cytoplasm</keyword>
<sequence length="153" mass="17413">MEKYLKNEEEMLAVGQIIGEHLQAGDVLVLTGELGAGKTTMTKGIALGLEITQMIKSPTYTIVREYPKGRLPLYHMDVYRLAEGEGESFGLEEYFEREGVVIMEWGNNLLDELPEDYIEIFLNYHETEGRTLRIEGQGITGKERAQVLNELMR</sequence>
<comment type="similarity">
    <text evidence="2">Belongs to the TsaE family.</text>
</comment>
<evidence type="ECO:0000256" key="1">
    <source>
        <dbReference type="ARBA" id="ARBA00004496"/>
    </source>
</evidence>
<evidence type="ECO:0000256" key="5">
    <source>
        <dbReference type="ARBA" id="ARBA00022694"/>
    </source>
</evidence>
<dbReference type="GO" id="GO:0002949">
    <property type="term" value="P:tRNA threonylcarbamoyladenosine modification"/>
    <property type="evidence" value="ECO:0007669"/>
    <property type="project" value="InterPro"/>
</dbReference>
<comment type="subcellular location">
    <subcellularLocation>
        <location evidence="1">Cytoplasm</location>
    </subcellularLocation>
</comment>
<evidence type="ECO:0000313" key="11">
    <source>
        <dbReference type="EMBL" id="QCI85633.1"/>
    </source>
</evidence>
<dbReference type="GO" id="GO:0005524">
    <property type="term" value="F:ATP binding"/>
    <property type="evidence" value="ECO:0007669"/>
    <property type="project" value="UniProtKB-KW"/>
</dbReference>
<dbReference type="OrthoDB" id="9815896at2"/>
<dbReference type="PANTHER" id="PTHR33540:SF2">
    <property type="entry name" value="TRNA THREONYLCARBAMOYLADENOSINE BIOSYNTHESIS PROTEIN TSAE"/>
    <property type="match status" value="1"/>
</dbReference>
<organism evidence="11 12">
    <name type="scientific">Vagococcus zengguangii</name>
    <dbReference type="NCBI Taxonomy" id="2571750"/>
    <lineage>
        <taxon>Bacteria</taxon>
        <taxon>Bacillati</taxon>
        <taxon>Bacillota</taxon>
        <taxon>Bacilli</taxon>
        <taxon>Lactobacillales</taxon>
        <taxon>Enterococcaceae</taxon>
        <taxon>Vagococcus</taxon>
    </lineage>
</organism>
<keyword evidence="6" id="KW-0479">Metal-binding</keyword>
<keyword evidence="8" id="KW-0067">ATP-binding</keyword>
<accession>A0A4D7CRI9</accession>
<evidence type="ECO:0000256" key="9">
    <source>
        <dbReference type="ARBA" id="ARBA00022842"/>
    </source>
</evidence>
<evidence type="ECO:0000313" key="12">
    <source>
        <dbReference type="Proteomes" id="UP000298615"/>
    </source>
</evidence>
<dbReference type="PANTHER" id="PTHR33540">
    <property type="entry name" value="TRNA THREONYLCARBAMOYLADENOSINE BIOSYNTHESIS PROTEIN TSAE"/>
    <property type="match status" value="1"/>
</dbReference>
<evidence type="ECO:0000256" key="10">
    <source>
        <dbReference type="ARBA" id="ARBA00032441"/>
    </source>
</evidence>
<proteinExistence type="inferred from homology"/>
<dbReference type="Proteomes" id="UP000298615">
    <property type="component" value="Chromosome"/>
</dbReference>
<evidence type="ECO:0000256" key="6">
    <source>
        <dbReference type="ARBA" id="ARBA00022723"/>
    </source>
</evidence>
<dbReference type="Pfam" id="PF02367">
    <property type="entry name" value="TsaE"/>
    <property type="match status" value="1"/>
</dbReference>
<evidence type="ECO:0000256" key="3">
    <source>
        <dbReference type="ARBA" id="ARBA00019010"/>
    </source>
</evidence>
<dbReference type="InterPro" id="IPR027417">
    <property type="entry name" value="P-loop_NTPase"/>
</dbReference>
<name>A0A4D7CRI9_9ENTE</name>
<evidence type="ECO:0000256" key="2">
    <source>
        <dbReference type="ARBA" id="ARBA00007599"/>
    </source>
</evidence>
<dbReference type="EMBL" id="CP039712">
    <property type="protein sequence ID" value="QCI85633.1"/>
    <property type="molecule type" value="Genomic_DNA"/>
</dbReference>
<gene>
    <name evidence="11" type="primary">tsaE</name>
    <name evidence="11" type="ORF">FA707_01015</name>
</gene>
<evidence type="ECO:0000256" key="8">
    <source>
        <dbReference type="ARBA" id="ARBA00022840"/>
    </source>
</evidence>
<dbReference type="SUPFAM" id="SSF52540">
    <property type="entry name" value="P-loop containing nucleoside triphosphate hydrolases"/>
    <property type="match status" value="1"/>
</dbReference>
<evidence type="ECO:0000256" key="7">
    <source>
        <dbReference type="ARBA" id="ARBA00022741"/>
    </source>
</evidence>
<dbReference type="GO" id="GO:0005737">
    <property type="term" value="C:cytoplasm"/>
    <property type="evidence" value="ECO:0007669"/>
    <property type="project" value="UniProtKB-SubCell"/>
</dbReference>
<keyword evidence="12" id="KW-1185">Reference proteome</keyword>
<keyword evidence="9" id="KW-0460">Magnesium</keyword>
<dbReference type="KEGG" id="vao:FA707_01015"/>
<dbReference type="GO" id="GO:0046872">
    <property type="term" value="F:metal ion binding"/>
    <property type="evidence" value="ECO:0007669"/>
    <property type="project" value="UniProtKB-KW"/>
</dbReference>